<dbReference type="Proteomes" id="UP000487268">
    <property type="component" value="Unassembled WGS sequence"/>
</dbReference>
<name>A0A7K0C1H3_9ACTN</name>
<protein>
    <recommendedName>
        <fullName evidence="4">PH domain-containing protein</fullName>
    </recommendedName>
</protein>
<keyword evidence="1" id="KW-0812">Transmembrane</keyword>
<feature type="transmembrane region" description="Helical" evidence="1">
    <location>
        <begin position="55"/>
        <end position="78"/>
    </location>
</feature>
<dbReference type="OrthoDB" id="3819655at2"/>
<sequence>MTEGSGSAEGQHPKGALKIRSNQSTALGCVFVLIGIAVFREMLDLSLYLHKGDPAELALAIVRSAAWPALISAAGVLYMRPQIVMSESGLLVRQYLRDHLIPWQALKDVNTDSKIRITYGTSDGESEEVTSPLFGFSAGGLSKRERVTEEIERYRSFYSTANPSAGPCRLWARLPVSVLGFAVALFVTAAIVTIAARP</sequence>
<feature type="transmembrane region" description="Helical" evidence="1">
    <location>
        <begin position="24"/>
        <end position="43"/>
    </location>
</feature>
<keyword evidence="3" id="KW-1185">Reference proteome</keyword>
<evidence type="ECO:0000313" key="3">
    <source>
        <dbReference type="Proteomes" id="UP000487268"/>
    </source>
</evidence>
<keyword evidence="1" id="KW-1133">Transmembrane helix</keyword>
<comment type="caution">
    <text evidence="2">The sequence shown here is derived from an EMBL/GenBank/DDBJ whole genome shotgun (WGS) entry which is preliminary data.</text>
</comment>
<evidence type="ECO:0008006" key="4">
    <source>
        <dbReference type="Google" id="ProtNLM"/>
    </source>
</evidence>
<accession>A0A7K0C1H3</accession>
<dbReference type="AlphaFoldDB" id="A0A7K0C1H3"/>
<keyword evidence="1" id="KW-0472">Membrane</keyword>
<dbReference type="RefSeq" id="WP_153536979.1">
    <property type="nucleotide sequence ID" value="NZ_WEGH01000003.1"/>
</dbReference>
<feature type="transmembrane region" description="Helical" evidence="1">
    <location>
        <begin position="176"/>
        <end position="196"/>
    </location>
</feature>
<organism evidence="2 3">
    <name type="scientific">Actinomadura macrotermitis</name>
    <dbReference type="NCBI Taxonomy" id="2585200"/>
    <lineage>
        <taxon>Bacteria</taxon>
        <taxon>Bacillati</taxon>
        <taxon>Actinomycetota</taxon>
        <taxon>Actinomycetes</taxon>
        <taxon>Streptosporangiales</taxon>
        <taxon>Thermomonosporaceae</taxon>
        <taxon>Actinomadura</taxon>
    </lineage>
</organism>
<evidence type="ECO:0000313" key="2">
    <source>
        <dbReference type="EMBL" id="MQY07279.1"/>
    </source>
</evidence>
<dbReference type="EMBL" id="WEGH01000003">
    <property type="protein sequence ID" value="MQY07279.1"/>
    <property type="molecule type" value="Genomic_DNA"/>
</dbReference>
<reference evidence="2 3" key="1">
    <citation type="submission" date="2019-10" db="EMBL/GenBank/DDBJ databases">
        <title>Actinomadura rubteroloni sp. nov. and Actinomadura macrotermitis sp. nov., isolated from the gut of fungus growing-termite Macrotermes natalensis.</title>
        <authorList>
            <person name="Benndorf R."/>
            <person name="Martin K."/>
            <person name="Kuefner M."/>
            <person name="De Beer W."/>
            <person name="Kaster A.-K."/>
            <person name="Vollmers J."/>
            <person name="Poulsen M."/>
            <person name="Beemelmanns C."/>
        </authorList>
    </citation>
    <scope>NUCLEOTIDE SEQUENCE [LARGE SCALE GENOMIC DNA]</scope>
    <source>
        <strain evidence="2 3">RB68</strain>
    </source>
</reference>
<evidence type="ECO:0000256" key="1">
    <source>
        <dbReference type="SAM" id="Phobius"/>
    </source>
</evidence>
<proteinExistence type="predicted"/>
<gene>
    <name evidence="2" type="ORF">ACRB68_53790</name>
</gene>